<proteinExistence type="predicted"/>
<feature type="chain" id="PRO_5046034450" evidence="1">
    <location>
        <begin position="19"/>
        <end position="161"/>
    </location>
</feature>
<gene>
    <name evidence="2" type="ORF">LZ536_07500</name>
</gene>
<evidence type="ECO:0000256" key="1">
    <source>
        <dbReference type="SAM" id="SignalP"/>
    </source>
</evidence>
<reference evidence="2" key="1">
    <citation type="submission" date="2022-05" db="EMBL/GenBank/DDBJ databases">
        <authorList>
            <person name="Jo J.-H."/>
            <person name="Im W.-T."/>
        </authorList>
    </citation>
    <scope>NUCLEOTIDE SEQUENCE</scope>
    <source>
        <strain evidence="2">SE158</strain>
    </source>
</reference>
<sequence length="161" mass="16701">MIRAAVLSACMLATAAAAAPSHLLASGGSWASFDRGQSCEAVAQPLLPAKKQELAPFAAIAFDRSGPRHGQFSAQLRRPVRPRSSVILTIGDQPFMLVASGASAWSKDSAQEAAIIAAMRAASGLRVEARDIGGRRMSDRYLLEGAPTAIDAAAAACSLPR</sequence>
<dbReference type="RefSeq" id="WP_249847786.1">
    <property type="nucleotide sequence ID" value="NZ_JAMGBD010000001.1"/>
</dbReference>
<dbReference type="EMBL" id="JAMGBD010000001">
    <property type="protein sequence ID" value="MCL6683743.1"/>
    <property type="molecule type" value="Genomic_DNA"/>
</dbReference>
<accession>A0ABT0RMF5</accession>
<comment type="caution">
    <text evidence="2">The sequence shown here is derived from an EMBL/GenBank/DDBJ whole genome shotgun (WGS) entry which is preliminary data.</text>
</comment>
<evidence type="ECO:0000313" key="2">
    <source>
        <dbReference type="EMBL" id="MCL6683743.1"/>
    </source>
</evidence>
<protein>
    <submittedName>
        <fullName evidence="2">Uncharacterized protein</fullName>
    </submittedName>
</protein>
<organism evidence="2 3">
    <name type="scientific">Sphingomonas alba</name>
    <dbReference type="NCBI Taxonomy" id="2908208"/>
    <lineage>
        <taxon>Bacteria</taxon>
        <taxon>Pseudomonadati</taxon>
        <taxon>Pseudomonadota</taxon>
        <taxon>Alphaproteobacteria</taxon>
        <taxon>Sphingomonadales</taxon>
        <taxon>Sphingomonadaceae</taxon>
        <taxon>Sphingomonas</taxon>
    </lineage>
</organism>
<keyword evidence="1" id="KW-0732">Signal</keyword>
<evidence type="ECO:0000313" key="3">
    <source>
        <dbReference type="Proteomes" id="UP001165363"/>
    </source>
</evidence>
<dbReference type="Proteomes" id="UP001165363">
    <property type="component" value="Unassembled WGS sequence"/>
</dbReference>
<feature type="signal peptide" evidence="1">
    <location>
        <begin position="1"/>
        <end position="18"/>
    </location>
</feature>
<name>A0ABT0RMF5_9SPHN</name>
<keyword evidence="3" id="KW-1185">Reference proteome</keyword>